<dbReference type="EMBL" id="JARKIK010000086">
    <property type="protein sequence ID" value="KAK8724343.1"/>
    <property type="molecule type" value="Genomic_DNA"/>
</dbReference>
<feature type="chain" id="PRO_5043340126" description="Serpin domain-containing protein" evidence="3">
    <location>
        <begin position="19"/>
        <end position="164"/>
    </location>
</feature>
<evidence type="ECO:0000313" key="5">
    <source>
        <dbReference type="EMBL" id="KAK8724343.1"/>
    </source>
</evidence>
<dbReference type="InterPro" id="IPR023796">
    <property type="entry name" value="Serpin_dom"/>
</dbReference>
<name>A0AAW0W4D7_CHEQU</name>
<evidence type="ECO:0000256" key="2">
    <source>
        <dbReference type="ARBA" id="ARBA00022900"/>
    </source>
</evidence>
<feature type="non-terminal residue" evidence="5">
    <location>
        <position position="164"/>
    </location>
</feature>
<dbReference type="AlphaFoldDB" id="A0AAW0W4D7"/>
<proteinExistence type="predicted"/>
<feature type="domain" description="Serpin" evidence="4">
    <location>
        <begin position="44"/>
        <end position="156"/>
    </location>
</feature>
<keyword evidence="6" id="KW-1185">Reference proteome</keyword>
<feature type="signal peptide" evidence="3">
    <location>
        <begin position="1"/>
        <end position="18"/>
    </location>
</feature>
<organism evidence="5 6">
    <name type="scientific">Cherax quadricarinatus</name>
    <name type="common">Australian red claw crayfish</name>
    <dbReference type="NCBI Taxonomy" id="27406"/>
    <lineage>
        <taxon>Eukaryota</taxon>
        <taxon>Metazoa</taxon>
        <taxon>Ecdysozoa</taxon>
        <taxon>Arthropoda</taxon>
        <taxon>Crustacea</taxon>
        <taxon>Multicrustacea</taxon>
        <taxon>Malacostraca</taxon>
        <taxon>Eumalacostraca</taxon>
        <taxon>Eucarida</taxon>
        <taxon>Decapoda</taxon>
        <taxon>Pleocyemata</taxon>
        <taxon>Astacidea</taxon>
        <taxon>Parastacoidea</taxon>
        <taxon>Parastacidae</taxon>
        <taxon>Cherax</taxon>
    </lineage>
</organism>
<dbReference type="GO" id="GO:0004867">
    <property type="term" value="F:serine-type endopeptidase inhibitor activity"/>
    <property type="evidence" value="ECO:0007669"/>
    <property type="project" value="UniProtKB-KW"/>
</dbReference>
<comment type="caution">
    <text evidence="5">The sequence shown here is derived from an EMBL/GenBank/DDBJ whole genome shotgun (WGS) entry which is preliminary data.</text>
</comment>
<evidence type="ECO:0000259" key="4">
    <source>
        <dbReference type="Pfam" id="PF00079"/>
    </source>
</evidence>
<dbReference type="Pfam" id="PF00079">
    <property type="entry name" value="Serpin"/>
    <property type="match status" value="1"/>
</dbReference>
<sequence length="164" mass="18328">MTWRVLCLLVVTLLPTPAIPWTHRAGRAAGPVSSGQRFYQAHFRFTLDLYGALVNQSTHPNANMLFSPVGVAAILSPLLHTQDQLVTQQIRQVLQYSNMSTEEIQEGHTAMINNFADVYYSSDLRLAYNIFLQEASTSAQSALRLYPPSTTQEVNFHTNGTQVM</sequence>
<dbReference type="Proteomes" id="UP001445076">
    <property type="component" value="Unassembled WGS sequence"/>
</dbReference>
<keyword evidence="2" id="KW-0722">Serine protease inhibitor</keyword>
<protein>
    <recommendedName>
        <fullName evidence="4">Serpin domain-containing protein</fullName>
    </recommendedName>
</protein>
<evidence type="ECO:0000256" key="3">
    <source>
        <dbReference type="SAM" id="SignalP"/>
    </source>
</evidence>
<dbReference type="InterPro" id="IPR042178">
    <property type="entry name" value="Serpin_sf_1"/>
</dbReference>
<evidence type="ECO:0000256" key="1">
    <source>
        <dbReference type="ARBA" id="ARBA00022690"/>
    </source>
</evidence>
<evidence type="ECO:0000313" key="6">
    <source>
        <dbReference type="Proteomes" id="UP001445076"/>
    </source>
</evidence>
<dbReference type="InterPro" id="IPR036186">
    <property type="entry name" value="Serpin_sf"/>
</dbReference>
<reference evidence="5 6" key="1">
    <citation type="journal article" date="2024" name="BMC Genomics">
        <title>Genome assembly of redclaw crayfish (Cherax quadricarinatus) provides insights into its immune adaptation and hypoxia tolerance.</title>
        <authorList>
            <person name="Liu Z."/>
            <person name="Zheng J."/>
            <person name="Li H."/>
            <person name="Fang K."/>
            <person name="Wang S."/>
            <person name="He J."/>
            <person name="Zhou D."/>
            <person name="Weng S."/>
            <person name="Chi M."/>
            <person name="Gu Z."/>
            <person name="He J."/>
            <person name="Li F."/>
            <person name="Wang M."/>
        </authorList>
    </citation>
    <scope>NUCLEOTIDE SEQUENCE [LARGE SCALE GENOMIC DNA]</scope>
    <source>
        <strain evidence="5">ZL_2023a</strain>
    </source>
</reference>
<dbReference type="Gene3D" id="3.30.497.10">
    <property type="entry name" value="Antithrombin, subunit I, domain 2"/>
    <property type="match status" value="1"/>
</dbReference>
<keyword evidence="3" id="KW-0732">Signal</keyword>
<accession>A0AAW0W4D7</accession>
<gene>
    <name evidence="5" type="ORF">OTU49_011341</name>
</gene>
<dbReference type="SUPFAM" id="SSF56574">
    <property type="entry name" value="Serpins"/>
    <property type="match status" value="1"/>
</dbReference>
<keyword evidence="1" id="KW-0646">Protease inhibitor</keyword>